<evidence type="ECO:0000313" key="2">
    <source>
        <dbReference type="Proteomes" id="UP001321473"/>
    </source>
</evidence>
<dbReference type="Proteomes" id="UP001321473">
    <property type="component" value="Unassembled WGS sequence"/>
</dbReference>
<sequence length="345" mass="38347">MIPQRTVKLKPAVLVAFREDCVYVEPSHGVLPAEAWRHAGAQDLDGRRRAPALLESADKCPTSTAPRSSRAEQHHLWWLQRYLIASCGCLPNDQRLDTYDGTCALHAKVIDVSLLSGARNVPLFSWTLKCRRESAQKNGLVSMVNQIELPFPEDKQERTGQHEHQVKIGADEWYHVVFVNTRRLAMPVGCALYRRRIEGGHIERLILDHAVSRLTRIATNHVLEAPGAFASSGFSIRDTGQLAVLLEHLAQDAAGVIWPWTNPVKRIPAVLTPPCLHTTESAEELAILPRDLAQDAAGVFLPEATLMVRLLPLRRLPCLTSEKTRKNLSTSCWPSAGLPLVSQAF</sequence>
<comment type="caution">
    <text evidence="1">The sequence shown here is derived from an EMBL/GenBank/DDBJ whole genome shotgun (WGS) entry which is preliminary data.</text>
</comment>
<organism evidence="1 2">
    <name type="scientific">Amblyomma americanum</name>
    <name type="common">Lone star tick</name>
    <dbReference type="NCBI Taxonomy" id="6943"/>
    <lineage>
        <taxon>Eukaryota</taxon>
        <taxon>Metazoa</taxon>
        <taxon>Ecdysozoa</taxon>
        <taxon>Arthropoda</taxon>
        <taxon>Chelicerata</taxon>
        <taxon>Arachnida</taxon>
        <taxon>Acari</taxon>
        <taxon>Parasitiformes</taxon>
        <taxon>Ixodida</taxon>
        <taxon>Ixodoidea</taxon>
        <taxon>Ixodidae</taxon>
        <taxon>Amblyomminae</taxon>
        <taxon>Amblyomma</taxon>
    </lineage>
</organism>
<keyword evidence="2" id="KW-1185">Reference proteome</keyword>
<protein>
    <submittedName>
        <fullName evidence="1">Uncharacterized protein</fullName>
    </submittedName>
</protein>
<evidence type="ECO:0000313" key="1">
    <source>
        <dbReference type="EMBL" id="KAK8762200.1"/>
    </source>
</evidence>
<dbReference type="AlphaFoldDB" id="A0AAQ4DIB0"/>
<accession>A0AAQ4DIB0</accession>
<dbReference type="EMBL" id="JARKHS020030369">
    <property type="protein sequence ID" value="KAK8762200.1"/>
    <property type="molecule type" value="Genomic_DNA"/>
</dbReference>
<reference evidence="1 2" key="1">
    <citation type="journal article" date="2023" name="Arcadia Sci">
        <title>De novo assembly of a long-read Amblyomma americanum tick genome.</title>
        <authorList>
            <person name="Chou S."/>
            <person name="Poskanzer K.E."/>
            <person name="Rollins M."/>
            <person name="Thuy-Boun P.S."/>
        </authorList>
    </citation>
    <scope>NUCLEOTIDE SEQUENCE [LARGE SCALE GENOMIC DNA]</scope>
    <source>
        <strain evidence="1">F_SG_1</strain>
        <tissue evidence="1">Salivary glands</tissue>
    </source>
</reference>
<proteinExistence type="predicted"/>
<name>A0AAQ4DIB0_AMBAM</name>
<gene>
    <name evidence="1" type="ORF">V5799_026533</name>
</gene>